<evidence type="ECO:0000256" key="2">
    <source>
        <dbReference type="ARBA" id="ARBA00023004"/>
    </source>
</evidence>
<feature type="region of interest" description="Disordered" evidence="3">
    <location>
        <begin position="51"/>
        <end position="77"/>
    </location>
</feature>
<dbReference type="Gene3D" id="3.60.130.10">
    <property type="entry name" value="Clavaminate synthase-like"/>
    <property type="match status" value="1"/>
</dbReference>
<dbReference type="SUPFAM" id="SSF51197">
    <property type="entry name" value="Clavaminate synthase-like"/>
    <property type="match status" value="1"/>
</dbReference>
<dbReference type="InterPro" id="IPR042098">
    <property type="entry name" value="TauD-like_sf"/>
</dbReference>
<dbReference type="AlphaFoldDB" id="A0A5J6G5E8"/>
<organism evidence="5 6">
    <name type="scientific">Streptomyces kanamyceticus</name>
    <dbReference type="NCBI Taxonomy" id="1967"/>
    <lineage>
        <taxon>Bacteria</taxon>
        <taxon>Bacillati</taxon>
        <taxon>Actinomycetota</taxon>
        <taxon>Actinomycetes</taxon>
        <taxon>Kitasatosporales</taxon>
        <taxon>Streptomycetaceae</taxon>
        <taxon>Streptomyces</taxon>
    </lineage>
</organism>
<evidence type="ECO:0000313" key="5">
    <source>
        <dbReference type="EMBL" id="QEU89814.1"/>
    </source>
</evidence>
<name>A0A5J6G5E8_STRKN</name>
<dbReference type="KEGG" id="ska:CP970_01605"/>
<dbReference type="EMBL" id="CP023699">
    <property type="protein sequence ID" value="QEU89814.1"/>
    <property type="molecule type" value="Genomic_DNA"/>
</dbReference>
<feature type="compositionally biased region" description="Pro residues" evidence="3">
    <location>
        <begin position="1"/>
        <end position="11"/>
    </location>
</feature>
<dbReference type="InterPro" id="IPR003819">
    <property type="entry name" value="TauD/TfdA-like"/>
</dbReference>
<evidence type="ECO:0000256" key="3">
    <source>
        <dbReference type="SAM" id="MobiDB-lite"/>
    </source>
</evidence>
<keyword evidence="1" id="KW-0560">Oxidoreductase</keyword>
<protein>
    <recommendedName>
        <fullName evidence="4">TauD/TfdA-like domain-containing protein</fullName>
    </recommendedName>
</protein>
<dbReference type="Proteomes" id="UP000325529">
    <property type="component" value="Chromosome"/>
</dbReference>
<reference evidence="5 6" key="1">
    <citation type="submission" date="2017-09" db="EMBL/GenBank/DDBJ databases">
        <authorList>
            <person name="Lee N."/>
            <person name="Cho B.-K."/>
        </authorList>
    </citation>
    <scope>NUCLEOTIDE SEQUENCE [LARGE SCALE GENOMIC DNA]</scope>
    <source>
        <strain evidence="5 6">ATCC 12853</strain>
    </source>
</reference>
<gene>
    <name evidence="5" type="ORF">CP970_01605</name>
</gene>
<feature type="domain" description="TauD/TfdA-like" evidence="4">
    <location>
        <begin position="31"/>
        <end position="68"/>
    </location>
</feature>
<evidence type="ECO:0000256" key="1">
    <source>
        <dbReference type="ARBA" id="ARBA00023002"/>
    </source>
</evidence>
<feature type="region of interest" description="Disordered" evidence="3">
    <location>
        <begin position="1"/>
        <end position="21"/>
    </location>
</feature>
<evidence type="ECO:0000259" key="4">
    <source>
        <dbReference type="Pfam" id="PF02668"/>
    </source>
</evidence>
<keyword evidence="6" id="KW-1185">Reference proteome</keyword>
<dbReference type="GO" id="GO:0016491">
    <property type="term" value="F:oxidoreductase activity"/>
    <property type="evidence" value="ECO:0007669"/>
    <property type="project" value="UniProtKB-KW"/>
</dbReference>
<proteinExistence type="predicted"/>
<accession>A0A5J6G5E8</accession>
<dbReference type="Pfam" id="PF02668">
    <property type="entry name" value="TauD"/>
    <property type="match status" value="1"/>
</dbReference>
<sequence>MPLPESLPPGRPGTCPATVTHPGCRPLRRPLELSPGDLLIVDNFRTTHARTPLAPPWDGEERWLHRVTPPGRGTPWP</sequence>
<dbReference type="OrthoDB" id="3872700at2"/>
<evidence type="ECO:0000313" key="6">
    <source>
        <dbReference type="Proteomes" id="UP000325529"/>
    </source>
</evidence>
<keyword evidence="2" id="KW-0408">Iron</keyword>